<dbReference type="AlphaFoldDB" id="A0A1I7ITP8"/>
<dbReference type="InterPro" id="IPR036397">
    <property type="entry name" value="RNaseH_sf"/>
</dbReference>
<proteinExistence type="predicted"/>
<dbReference type="GO" id="GO:0003676">
    <property type="term" value="F:nucleic acid binding"/>
    <property type="evidence" value="ECO:0007669"/>
    <property type="project" value="InterPro"/>
</dbReference>
<accession>A0A1I7ITP8</accession>
<dbReference type="InterPro" id="IPR038717">
    <property type="entry name" value="Tc1-like_DDE_dom"/>
</dbReference>
<organism evidence="2 3">
    <name type="scientific">Nitrosospira multiformis</name>
    <dbReference type="NCBI Taxonomy" id="1231"/>
    <lineage>
        <taxon>Bacteria</taxon>
        <taxon>Pseudomonadati</taxon>
        <taxon>Pseudomonadota</taxon>
        <taxon>Betaproteobacteria</taxon>
        <taxon>Nitrosomonadales</taxon>
        <taxon>Nitrosomonadaceae</taxon>
        <taxon>Nitrosospira</taxon>
    </lineage>
</organism>
<dbReference type="PANTHER" id="PTHR46564">
    <property type="entry name" value="TRANSPOSASE"/>
    <property type="match status" value="1"/>
</dbReference>
<dbReference type="Proteomes" id="UP000182649">
    <property type="component" value="Unassembled WGS sequence"/>
</dbReference>
<evidence type="ECO:0000313" key="2">
    <source>
        <dbReference type="EMBL" id="SFU76262.1"/>
    </source>
</evidence>
<dbReference type="EMBL" id="FPBZ01000026">
    <property type="protein sequence ID" value="SFU76262.1"/>
    <property type="molecule type" value="Genomic_DNA"/>
</dbReference>
<reference evidence="3" key="1">
    <citation type="submission" date="2016-10" db="EMBL/GenBank/DDBJ databases">
        <authorList>
            <person name="Varghese N."/>
            <person name="Submissions S."/>
        </authorList>
    </citation>
    <scope>NUCLEOTIDE SEQUENCE [LARGE SCALE GENOMIC DNA]</scope>
    <source>
        <strain evidence="3">Nl14</strain>
    </source>
</reference>
<evidence type="ECO:0000259" key="1">
    <source>
        <dbReference type="Pfam" id="PF13358"/>
    </source>
</evidence>
<protein>
    <submittedName>
        <fullName evidence="2">Transposase</fullName>
    </submittedName>
</protein>
<dbReference type="NCBIfam" id="NF033545">
    <property type="entry name" value="transpos_IS630"/>
    <property type="match status" value="1"/>
</dbReference>
<dbReference type="OrthoDB" id="9772604at2"/>
<dbReference type="Gene3D" id="3.30.420.10">
    <property type="entry name" value="Ribonuclease H-like superfamily/Ribonuclease H"/>
    <property type="match status" value="1"/>
</dbReference>
<evidence type="ECO:0000313" key="3">
    <source>
        <dbReference type="Proteomes" id="UP000182649"/>
    </source>
</evidence>
<sequence length="157" mass="17356">MTRRHGRCPVGERCHDHAPGGHWKTMTFVAGLQLDGLVAPWCLDAPMNGAAFLAYVETQLCLALKPGDIVVCDNLGSHKVAGVREMIEDKGARILYLPPCSPDFNPIEQAFSKIKTLLRKAAERSFDALWAAIGRIIETIRPQECRNYFANSGYVSN</sequence>
<name>A0A1I7ITP8_9PROT</name>
<gene>
    <name evidence="2" type="ORF">SAMN05216417_12627</name>
</gene>
<dbReference type="PANTHER" id="PTHR46564:SF1">
    <property type="entry name" value="TRANSPOSASE"/>
    <property type="match status" value="1"/>
</dbReference>
<dbReference type="InterPro" id="IPR047655">
    <property type="entry name" value="Transpos_IS630-like"/>
</dbReference>
<feature type="domain" description="Tc1-like transposase DDE" evidence="1">
    <location>
        <begin position="2"/>
        <end position="125"/>
    </location>
</feature>
<dbReference type="Pfam" id="PF13358">
    <property type="entry name" value="DDE_3"/>
    <property type="match status" value="1"/>
</dbReference>